<dbReference type="AlphaFoldDB" id="A0ABD4EFP9"/>
<reference evidence="1 2" key="1">
    <citation type="submission" date="2016-01" db="EMBL/GenBank/DDBJ databases">
        <authorList>
            <person name="Mitreva M."/>
            <person name="Pepin K.H."/>
            <person name="Mihindukulasuriya K.A."/>
            <person name="Fulton R."/>
            <person name="Fronick C."/>
            <person name="O'Laughlin M."/>
            <person name="Miner T."/>
            <person name="Herter B."/>
            <person name="Rosa B.A."/>
            <person name="Cordes M."/>
            <person name="Tomlinson C."/>
            <person name="Wollam A."/>
            <person name="Palsikar V.B."/>
            <person name="Mardis E.R."/>
            <person name="Wilson R.K."/>
        </authorList>
    </citation>
    <scope>NUCLEOTIDE SEQUENCE [LARGE SCALE GENOMIC DNA]</scope>
    <source>
        <strain evidence="1 2">MJR7738</strain>
    </source>
</reference>
<evidence type="ECO:0000313" key="1">
    <source>
        <dbReference type="EMBL" id="KXA38423.1"/>
    </source>
</evidence>
<dbReference type="EMBL" id="LRQI01000048">
    <property type="protein sequence ID" value="KXA38423.1"/>
    <property type="molecule type" value="Genomic_DNA"/>
</dbReference>
<name>A0ABD4EFP9_STALU</name>
<protein>
    <submittedName>
        <fullName evidence="1">Uncharacterized protein</fullName>
    </submittedName>
</protein>
<gene>
    <name evidence="1" type="ORF">HMPREF3225_01225</name>
</gene>
<proteinExistence type="predicted"/>
<accession>A0ABD4EFP9</accession>
<sequence length="39" mass="4643">MKKACYHPIFNPVNDCQYSVYSIKHNDVTDYITIKNSYE</sequence>
<organism evidence="1 2">
    <name type="scientific">Staphylococcus lugdunensis</name>
    <dbReference type="NCBI Taxonomy" id="28035"/>
    <lineage>
        <taxon>Bacteria</taxon>
        <taxon>Bacillati</taxon>
        <taxon>Bacillota</taxon>
        <taxon>Bacilli</taxon>
        <taxon>Bacillales</taxon>
        <taxon>Staphylococcaceae</taxon>
        <taxon>Staphylococcus</taxon>
    </lineage>
</organism>
<dbReference type="Proteomes" id="UP000070063">
    <property type="component" value="Unassembled WGS sequence"/>
</dbReference>
<evidence type="ECO:0000313" key="2">
    <source>
        <dbReference type="Proteomes" id="UP000070063"/>
    </source>
</evidence>
<comment type="caution">
    <text evidence="1">The sequence shown here is derived from an EMBL/GenBank/DDBJ whole genome shotgun (WGS) entry which is preliminary data.</text>
</comment>